<dbReference type="OrthoDB" id="2611783at2"/>
<proteinExistence type="predicted"/>
<dbReference type="EMBL" id="QPJW01000001">
    <property type="protein sequence ID" value="RCX23759.1"/>
    <property type="molecule type" value="Genomic_DNA"/>
</dbReference>
<dbReference type="Proteomes" id="UP000253090">
    <property type="component" value="Unassembled WGS sequence"/>
</dbReference>
<sequence length="160" mass="18196">MNSARISRIELFAFDAKPSFTKKPQQPGCLYLVLRLSCGEQISYGECVVPKKDNGMDLIKWGAFLRCIRFATLEEGFMAVRFHEREWTTSQLELLQSALSGLQQPWSHRFKIAVGSAGQVYEVPSPIPRTWLSFPLNQQSGDWSLSRLIDESVSYFSLLS</sequence>
<comment type="caution">
    <text evidence="1">The sequence shown here is derived from an EMBL/GenBank/DDBJ whole genome shotgun (WGS) entry which is preliminary data.</text>
</comment>
<dbReference type="AlphaFoldDB" id="A0A369BQ54"/>
<evidence type="ECO:0000313" key="1">
    <source>
        <dbReference type="EMBL" id="RCX23759.1"/>
    </source>
</evidence>
<protein>
    <submittedName>
        <fullName evidence="1">Uncharacterized protein</fullName>
    </submittedName>
</protein>
<evidence type="ECO:0000313" key="2">
    <source>
        <dbReference type="Proteomes" id="UP000253090"/>
    </source>
</evidence>
<organism evidence="1 2">
    <name type="scientific">Fontibacillus phaseoli</name>
    <dbReference type="NCBI Taxonomy" id="1416533"/>
    <lineage>
        <taxon>Bacteria</taxon>
        <taxon>Bacillati</taxon>
        <taxon>Bacillota</taxon>
        <taxon>Bacilli</taxon>
        <taxon>Bacillales</taxon>
        <taxon>Paenibacillaceae</taxon>
        <taxon>Fontibacillus</taxon>
    </lineage>
</organism>
<name>A0A369BQ54_9BACL</name>
<gene>
    <name evidence="1" type="ORF">DFP94_1011361</name>
</gene>
<dbReference type="RefSeq" id="WP_114495600.1">
    <property type="nucleotide sequence ID" value="NZ_QPJW01000001.1"/>
</dbReference>
<keyword evidence="2" id="KW-1185">Reference proteome</keyword>
<accession>A0A369BQ54</accession>
<reference evidence="1 2" key="1">
    <citation type="submission" date="2018-07" db="EMBL/GenBank/DDBJ databases">
        <title>Genomic Encyclopedia of Type Strains, Phase III (KMG-III): the genomes of soil and plant-associated and newly described type strains.</title>
        <authorList>
            <person name="Whitman W."/>
        </authorList>
    </citation>
    <scope>NUCLEOTIDE SEQUENCE [LARGE SCALE GENOMIC DNA]</scope>
    <source>
        <strain evidence="1 2">CECT 8333</strain>
    </source>
</reference>